<dbReference type="STRING" id="48709.A0A1D2M2I6"/>
<comment type="caution">
    <text evidence="2">The sequence shown here is derived from an EMBL/GenBank/DDBJ whole genome shotgun (WGS) entry which is preliminary data.</text>
</comment>
<name>A0A1D2M2I6_ORCCI</name>
<organism evidence="2 3">
    <name type="scientific">Orchesella cincta</name>
    <name type="common">Springtail</name>
    <name type="synonym">Podura cincta</name>
    <dbReference type="NCBI Taxonomy" id="48709"/>
    <lineage>
        <taxon>Eukaryota</taxon>
        <taxon>Metazoa</taxon>
        <taxon>Ecdysozoa</taxon>
        <taxon>Arthropoda</taxon>
        <taxon>Hexapoda</taxon>
        <taxon>Collembola</taxon>
        <taxon>Entomobryomorpha</taxon>
        <taxon>Entomobryoidea</taxon>
        <taxon>Orchesellidae</taxon>
        <taxon>Orchesellinae</taxon>
        <taxon>Orchesella</taxon>
    </lineage>
</organism>
<keyword evidence="1" id="KW-1133">Transmembrane helix</keyword>
<keyword evidence="1" id="KW-0472">Membrane</keyword>
<dbReference type="OrthoDB" id="301434at2759"/>
<evidence type="ECO:0000256" key="1">
    <source>
        <dbReference type="SAM" id="Phobius"/>
    </source>
</evidence>
<protein>
    <submittedName>
        <fullName evidence="2">Sphingosine-1-phosphate phosphatase 2</fullName>
    </submittedName>
</protein>
<feature type="transmembrane region" description="Helical" evidence="1">
    <location>
        <begin position="80"/>
        <end position="97"/>
    </location>
</feature>
<reference evidence="2 3" key="1">
    <citation type="journal article" date="2016" name="Genome Biol. Evol.">
        <title>Gene Family Evolution Reflects Adaptation to Soil Environmental Stressors in the Genome of the Collembolan Orchesella cincta.</title>
        <authorList>
            <person name="Faddeeva-Vakhrusheva A."/>
            <person name="Derks M.F."/>
            <person name="Anvar S.Y."/>
            <person name="Agamennone V."/>
            <person name="Suring W."/>
            <person name="Smit S."/>
            <person name="van Straalen N.M."/>
            <person name="Roelofs D."/>
        </authorList>
    </citation>
    <scope>NUCLEOTIDE SEQUENCE [LARGE SCALE GENOMIC DNA]</scope>
    <source>
        <tissue evidence="2">Mixed pool</tissue>
    </source>
</reference>
<dbReference type="Proteomes" id="UP000094527">
    <property type="component" value="Unassembled WGS sequence"/>
</dbReference>
<dbReference type="EMBL" id="LJIJ01006035">
    <property type="protein sequence ID" value="ODM87152.1"/>
    <property type="molecule type" value="Genomic_DNA"/>
</dbReference>
<accession>A0A1D2M2I6</accession>
<keyword evidence="3" id="KW-1185">Reference proteome</keyword>
<dbReference type="AlphaFoldDB" id="A0A1D2M2I6"/>
<keyword evidence="1" id="KW-0812">Transmembrane</keyword>
<gene>
    <name evidence="2" type="ORF">Ocin01_19528</name>
</gene>
<feature type="transmembrane region" description="Helical" evidence="1">
    <location>
        <begin position="39"/>
        <end position="60"/>
    </location>
</feature>
<evidence type="ECO:0000313" key="2">
    <source>
        <dbReference type="EMBL" id="ODM87152.1"/>
    </source>
</evidence>
<proteinExistence type="predicted"/>
<feature type="non-terminal residue" evidence="2">
    <location>
        <position position="233"/>
    </location>
</feature>
<sequence>MSHAETHAIVRAAVTLPIVIFTSSRYQKKRVDLVCLSRLYLGMHSMLNIPLGLGLVASLLPKVIPLADKLDSFFPTYEMGGVYLIGLGFFLCLSYPSSDRWTPARHLCHRQKRCRDEPRGLDKVPNGDPPWTSPFQPALRRDVAHLRDDLVGCNPTVFGSWSGAPFQNDGEKTRPFGSNEGLQKELDDDEGRSLAWHTLVGLSATYASPNWRGWEFRDLRSIQKPNRNRNQPP</sequence>
<evidence type="ECO:0000313" key="3">
    <source>
        <dbReference type="Proteomes" id="UP000094527"/>
    </source>
</evidence>